<comment type="caution">
    <text evidence="1">The sequence shown here is derived from an EMBL/GenBank/DDBJ whole genome shotgun (WGS) entry which is preliminary data.</text>
</comment>
<name>A0A0F8Z252_9ZZZZ</name>
<proteinExistence type="predicted"/>
<reference evidence="1" key="1">
    <citation type="journal article" date="2015" name="Nature">
        <title>Complex archaea that bridge the gap between prokaryotes and eukaryotes.</title>
        <authorList>
            <person name="Spang A."/>
            <person name="Saw J.H."/>
            <person name="Jorgensen S.L."/>
            <person name="Zaremba-Niedzwiedzka K."/>
            <person name="Martijn J."/>
            <person name="Lind A.E."/>
            <person name="van Eijk R."/>
            <person name="Schleper C."/>
            <person name="Guy L."/>
            <person name="Ettema T.J."/>
        </authorList>
    </citation>
    <scope>NUCLEOTIDE SEQUENCE</scope>
</reference>
<protein>
    <submittedName>
        <fullName evidence="1">Uncharacterized protein</fullName>
    </submittedName>
</protein>
<organism evidence="1">
    <name type="scientific">marine sediment metagenome</name>
    <dbReference type="NCBI Taxonomy" id="412755"/>
    <lineage>
        <taxon>unclassified sequences</taxon>
        <taxon>metagenomes</taxon>
        <taxon>ecological metagenomes</taxon>
    </lineage>
</organism>
<accession>A0A0F8Z252</accession>
<dbReference type="EMBL" id="LAZR01050230">
    <property type="protein sequence ID" value="KKK87827.1"/>
    <property type="molecule type" value="Genomic_DNA"/>
</dbReference>
<gene>
    <name evidence="1" type="ORF">LCGC14_2749330</name>
</gene>
<dbReference type="AlphaFoldDB" id="A0A0F8Z252"/>
<evidence type="ECO:0000313" key="1">
    <source>
        <dbReference type="EMBL" id="KKK87827.1"/>
    </source>
</evidence>
<sequence length="114" mass="13096">MPNKEMPKEVSIMGGCPVPNLCSPLLYLAEVEAEGKAKKARLRAQQRGRVAKGKKGRLWRLLRHLRGAWWEAWHPSHRPHNRGSIHPAARAWRRKLKRKFGGSVRQLPPEEKKG</sequence>